<name>A0AC34G7X1_9BILA</name>
<organism evidence="1 2">
    <name type="scientific">Panagrolaimus sp. ES5</name>
    <dbReference type="NCBI Taxonomy" id="591445"/>
    <lineage>
        <taxon>Eukaryota</taxon>
        <taxon>Metazoa</taxon>
        <taxon>Ecdysozoa</taxon>
        <taxon>Nematoda</taxon>
        <taxon>Chromadorea</taxon>
        <taxon>Rhabditida</taxon>
        <taxon>Tylenchina</taxon>
        <taxon>Panagrolaimomorpha</taxon>
        <taxon>Panagrolaimoidea</taxon>
        <taxon>Panagrolaimidae</taxon>
        <taxon>Panagrolaimus</taxon>
    </lineage>
</organism>
<accession>A0AC34G7X1</accession>
<protein>
    <submittedName>
        <fullName evidence="2">Arrestin C-terminal-like domain-containing protein</fullName>
    </submittedName>
</protein>
<evidence type="ECO:0000313" key="2">
    <source>
        <dbReference type="WBParaSite" id="ES5_v2.g25380.t1"/>
    </source>
</evidence>
<dbReference type="WBParaSite" id="ES5_v2.g25380.t1">
    <property type="protein sequence ID" value="ES5_v2.g25380.t1"/>
    <property type="gene ID" value="ES5_v2.g25380"/>
</dbReference>
<proteinExistence type="predicted"/>
<dbReference type="Proteomes" id="UP000887579">
    <property type="component" value="Unplaced"/>
</dbReference>
<evidence type="ECO:0000313" key="1">
    <source>
        <dbReference type="Proteomes" id="UP000887579"/>
    </source>
</evidence>
<reference evidence="2" key="1">
    <citation type="submission" date="2022-11" db="UniProtKB">
        <authorList>
            <consortium name="WormBaseParasite"/>
        </authorList>
    </citation>
    <scope>IDENTIFICATION</scope>
</reference>
<sequence length="359" mass="40476">MVHIYIVLDTPTAIFQPLSTVTGRVIVENLKPLNAQSISLKVSGKASVKFFRSSGNHTVTYKKNENYIQKRLILWTKKSDDKLPIGSHAYRFKFQLPAKCLPQFNNKIGKIVYKLEAIVDIPWSLNKCKEITINVSPSLDLTKDITLLKPVTFVTQEPLNASATIQQRAFTFGDRIKLTVDIQNKTPYNITFVETGLKCYASFRGQRDGLYLGAEKIKHMNSTINCKKLPFELPSGKEGTFNRCFTVPECMPSIIESSIMKIEYFVFVKFHVNGLWDLYFSYINTNTSSCPKINIPVTISKSLIKPPKLSKSKSASATTEGIPAELMPHPISDYKISPPPTYEDAIGLTYLDKENNVFL</sequence>